<dbReference type="SUPFAM" id="SSF69593">
    <property type="entry name" value="Glycerol-3-phosphate (1)-acyltransferase"/>
    <property type="match status" value="1"/>
</dbReference>
<sequence length="182" mass="19658">MPRGSFVLIANHASYLDSLVLSAACPRSLAFVAKHELAKQALAGLFLRRLGTVFVRRTDPAGGVADTMQALNAVRANERLAWFPEGTFTRMLGLLGFDLGAFEVACQMGVPIVPVTIRGTRSILRSGQWLPRRGAIAVHIGEPLIATSRDFAAAIGLRDVARAEILARLGEPDLARERIDLT</sequence>
<dbReference type="CDD" id="cd07989">
    <property type="entry name" value="LPLAT_AGPAT-like"/>
    <property type="match status" value="1"/>
</dbReference>
<name>A0A512BZI8_9HYPH</name>
<evidence type="ECO:0000256" key="1">
    <source>
        <dbReference type="ARBA" id="ARBA00005189"/>
    </source>
</evidence>
<dbReference type="InterPro" id="IPR002123">
    <property type="entry name" value="Plipid/glycerol_acylTrfase"/>
</dbReference>
<dbReference type="EMBL" id="BJYU01000102">
    <property type="protein sequence ID" value="GEO17371.1"/>
    <property type="molecule type" value="Genomic_DNA"/>
</dbReference>
<dbReference type="Proteomes" id="UP000321085">
    <property type="component" value="Unassembled WGS sequence"/>
</dbReference>
<evidence type="ECO:0000313" key="7">
    <source>
        <dbReference type="EMBL" id="GEO17371.1"/>
    </source>
</evidence>
<keyword evidence="4" id="KW-0443">Lipid metabolism</keyword>
<keyword evidence="5" id="KW-0012">Acyltransferase</keyword>
<comment type="caution">
    <text evidence="7">The sequence shown here is derived from an EMBL/GenBank/DDBJ whole genome shotgun (WGS) entry which is preliminary data.</text>
</comment>
<dbReference type="GO" id="GO:0006654">
    <property type="term" value="P:phosphatidic acid biosynthetic process"/>
    <property type="evidence" value="ECO:0007669"/>
    <property type="project" value="TreeGrafter"/>
</dbReference>
<evidence type="ECO:0000313" key="8">
    <source>
        <dbReference type="Proteomes" id="UP000321085"/>
    </source>
</evidence>
<evidence type="ECO:0000256" key="4">
    <source>
        <dbReference type="ARBA" id="ARBA00023098"/>
    </source>
</evidence>
<accession>A0A512BZI8</accession>
<dbReference type="SMART" id="SM00563">
    <property type="entry name" value="PlsC"/>
    <property type="match status" value="1"/>
</dbReference>
<keyword evidence="2" id="KW-0444">Lipid biosynthesis</keyword>
<dbReference type="Pfam" id="PF01553">
    <property type="entry name" value="Acyltransferase"/>
    <property type="match status" value="1"/>
</dbReference>
<proteinExistence type="predicted"/>
<protein>
    <recommendedName>
        <fullName evidence="6">Phospholipid/glycerol acyltransferase domain-containing protein</fullName>
    </recommendedName>
</protein>
<keyword evidence="3" id="KW-0808">Transferase</keyword>
<evidence type="ECO:0000256" key="3">
    <source>
        <dbReference type="ARBA" id="ARBA00022679"/>
    </source>
</evidence>
<dbReference type="GO" id="GO:0003841">
    <property type="term" value="F:1-acylglycerol-3-phosphate O-acyltransferase activity"/>
    <property type="evidence" value="ECO:0007669"/>
    <property type="project" value="TreeGrafter"/>
</dbReference>
<organism evidence="7 8">
    <name type="scientific">Microvirga aerophila</name>
    <dbReference type="NCBI Taxonomy" id="670291"/>
    <lineage>
        <taxon>Bacteria</taxon>
        <taxon>Pseudomonadati</taxon>
        <taxon>Pseudomonadota</taxon>
        <taxon>Alphaproteobacteria</taxon>
        <taxon>Hyphomicrobiales</taxon>
        <taxon>Methylobacteriaceae</taxon>
        <taxon>Microvirga</taxon>
    </lineage>
</organism>
<gene>
    <name evidence="7" type="ORF">MAE02_50670</name>
</gene>
<evidence type="ECO:0000259" key="6">
    <source>
        <dbReference type="SMART" id="SM00563"/>
    </source>
</evidence>
<dbReference type="AlphaFoldDB" id="A0A512BZI8"/>
<comment type="pathway">
    <text evidence="1">Lipid metabolism.</text>
</comment>
<dbReference type="PANTHER" id="PTHR10434">
    <property type="entry name" value="1-ACYL-SN-GLYCEROL-3-PHOSPHATE ACYLTRANSFERASE"/>
    <property type="match status" value="1"/>
</dbReference>
<keyword evidence="8" id="KW-1185">Reference proteome</keyword>
<feature type="domain" description="Phospholipid/glycerol acyltransferase" evidence="6">
    <location>
        <begin position="6"/>
        <end position="120"/>
    </location>
</feature>
<evidence type="ECO:0000256" key="5">
    <source>
        <dbReference type="ARBA" id="ARBA00023315"/>
    </source>
</evidence>
<reference evidence="7 8" key="1">
    <citation type="submission" date="2019-07" db="EMBL/GenBank/DDBJ databases">
        <title>Whole genome shotgun sequence of Microvirga aerophila NBRC 106136.</title>
        <authorList>
            <person name="Hosoyama A."/>
            <person name="Uohara A."/>
            <person name="Ohji S."/>
            <person name="Ichikawa N."/>
        </authorList>
    </citation>
    <scope>NUCLEOTIDE SEQUENCE [LARGE SCALE GENOMIC DNA]</scope>
    <source>
        <strain evidence="7 8">NBRC 106136</strain>
    </source>
</reference>
<dbReference type="PANTHER" id="PTHR10434:SF64">
    <property type="entry name" value="1-ACYL-SN-GLYCEROL-3-PHOSPHATE ACYLTRANSFERASE-RELATED"/>
    <property type="match status" value="1"/>
</dbReference>
<evidence type="ECO:0000256" key="2">
    <source>
        <dbReference type="ARBA" id="ARBA00022516"/>
    </source>
</evidence>